<keyword evidence="2" id="KW-0469">Meiosis</keyword>
<sequence length="752" mass="85397">MAETLLAILLVTTSANGSNLVFRWPEFPMAPPRLSRARPDESLSLSRLDNPWRTSHSQEEIEKAEVLPPYDYARDQDYCWQRPNALRDRSLSFTNHPIPSRSSPSRDRSYSFEKATTPDEYDHVLGYSAEFLATLLCPQRSMCHQKFELIVDDLAFIGHPVCADPDGGWRFKPEKVKAASRTRDEPNLDNSASPHPHAEGPSSKNQESSSQEPSSASKSKWLHTFHLALVLDLPDPSSSASGNLTKYFNTLYEQIAFTLTAVLYQEQVLSNFVENECDTLIALKDSCASKGEPFSKYTSQAFAVSSIAPAMKTIFEAIKSSSMAYVNINYLPLELQLPPYLDTLLHSQDDQETDFVDPSDDDSTLTWGEHMNLGWKLPAMAPWKTLLLLDIDNEMDPHMALRGPHESADDRTLAEGLIRFLETASVTLSLSEMANLLGWDLESQVYPIVRWLVLHRRAKVVDVVHPGLKTAFTLPPKFGATLSELSAQFHETFTHPAIPSLPEILATISTSMSKQTDSHFFASVVKAKEFIPMYHDVVLWMLKRDMLITLHLRIRVVATRELKLRVKAQREYKTLAKSAGGQYDRQKYQRSSDYGEIMSPNSSGRNPSFFLSPRSAHNFAHRFSSKESRRSEISELNFDTDAPAMLRVEEETESISNSEPEVDEEDSSWDNMEQPSMINDPGKATPMQRRWLSAMSEGKELAIARRFELINQYFDGKKSDDEILYRADISRKQLREVLHHYEEYLQTFLHPS</sequence>
<feature type="domain" description="GATOR1 complex protein NPRL3 C-terminal HTH" evidence="5">
    <location>
        <begin position="685"/>
        <end position="745"/>
    </location>
</feature>
<keyword evidence="7" id="KW-1185">Reference proteome</keyword>
<comment type="caution">
    <text evidence="6">The sequence shown here is derived from an EMBL/GenBank/DDBJ whole genome shotgun (WGS) entry which is preliminary data.</text>
</comment>
<evidence type="ECO:0000256" key="2">
    <source>
        <dbReference type="RuleBase" id="RU368069"/>
    </source>
</evidence>
<dbReference type="GO" id="GO:0034198">
    <property type="term" value="P:cellular response to amino acid starvation"/>
    <property type="evidence" value="ECO:0007669"/>
    <property type="project" value="TreeGrafter"/>
</dbReference>
<dbReference type="EMBL" id="JADNYJ010000024">
    <property type="protein sequence ID" value="KAF8905029.1"/>
    <property type="molecule type" value="Genomic_DNA"/>
</dbReference>
<feature type="region of interest" description="Disordered" evidence="3">
    <location>
        <begin position="576"/>
        <end position="610"/>
    </location>
</feature>
<dbReference type="GO" id="GO:0010508">
    <property type="term" value="P:positive regulation of autophagy"/>
    <property type="evidence" value="ECO:0007669"/>
    <property type="project" value="TreeGrafter"/>
</dbReference>
<dbReference type="GO" id="GO:0038202">
    <property type="term" value="P:TORC1 signaling"/>
    <property type="evidence" value="ECO:0007669"/>
    <property type="project" value="TreeGrafter"/>
</dbReference>
<dbReference type="OrthoDB" id="18648at2759"/>
<dbReference type="InterPro" id="IPR056603">
    <property type="entry name" value="HTH_NPRL3"/>
</dbReference>
<dbReference type="GO" id="GO:1904262">
    <property type="term" value="P:negative regulation of TORC1 signaling"/>
    <property type="evidence" value="ECO:0007669"/>
    <property type="project" value="TreeGrafter"/>
</dbReference>
<organism evidence="6 7">
    <name type="scientific">Gymnopilus junonius</name>
    <name type="common">Spectacular rustgill mushroom</name>
    <name type="synonym">Gymnopilus spectabilis subsp. junonius</name>
    <dbReference type="NCBI Taxonomy" id="109634"/>
    <lineage>
        <taxon>Eukaryota</taxon>
        <taxon>Fungi</taxon>
        <taxon>Dikarya</taxon>
        <taxon>Basidiomycota</taxon>
        <taxon>Agaricomycotina</taxon>
        <taxon>Agaricomycetes</taxon>
        <taxon>Agaricomycetidae</taxon>
        <taxon>Agaricales</taxon>
        <taxon>Agaricineae</taxon>
        <taxon>Hymenogastraceae</taxon>
        <taxon>Gymnopilus</taxon>
    </lineage>
</organism>
<feature type="compositionally biased region" description="Low complexity" evidence="3">
    <location>
        <begin position="201"/>
        <end position="215"/>
    </location>
</feature>
<feature type="region of interest" description="Disordered" evidence="3">
    <location>
        <begin position="91"/>
        <end position="112"/>
    </location>
</feature>
<evidence type="ECO:0000256" key="4">
    <source>
        <dbReference type="SAM" id="SignalP"/>
    </source>
</evidence>
<feature type="signal peptide" evidence="4">
    <location>
        <begin position="1"/>
        <end position="17"/>
    </location>
</feature>
<feature type="region of interest" description="Disordered" evidence="3">
    <location>
        <begin position="649"/>
        <end position="684"/>
    </location>
</feature>
<gene>
    <name evidence="6" type="ORF">CPB84DRAFT_1676911</name>
</gene>
<keyword evidence="2 4" id="KW-0732">Signal</keyword>
<dbReference type="Pfam" id="PF24064">
    <property type="entry name" value="HTH_NPRL3"/>
    <property type="match status" value="1"/>
</dbReference>
<dbReference type="Pfam" id="PF03666">
    <property type="entry name" value="NPR3"/>
    <property type="match status" value="1"/>
</dbReference>
<dbReference type="Proteomes" id="UP000724874">
    <property type="component" value="Unassembled WGS sequence"/>
</dbReference>
<comment type="similarity">
    <text evidence="1 2">Belongs to the NPR3 family.</text>
</comment>
<feature type="region of interest" description="Disordered" evidence="3">
    <location>
        <begin position="175"/>
        <end position="215"/>
    </location>
</feature>
<protein>
    <recommendedName>
        <fullName evidence="2">Nitrogen permease regulator 3</fullName>
    </recommendedName>
    <alternativeName>
        <fullName evidence="2">Required for meiotic nuclear division protein 11</fullName>
    </alternativeName>
</protein>
<name>A0A9P5NTQ9_GYMJU</name>
<dbReference type="PANTHER" id="PTHR13153">
    <property type="entry name" value="CGTHBA PROTEIN -14 GENE PROTEIN"/>
    <property type="match status" value="1"/>
</dbReference>
<evidence type="ECO:0000259" key="5">
    <source>
        <dbReference type="Pfam" id="PF24064"/>
    </source>
</evidence>
<evidence type="ECO:0000256" key="1">
    <source>
        <dbReference type="ARBA" id="ARBA00010546"/>
    </source>
</evidence>
<dbReference type="PANTHER" id="PTHR13153:SF5">
    <property type="entry name" value="GATOR COMPLEX PROTEIN NPRL3"/>
    <property type="match status" value="1"/>
</dbReference>
<comment type="subcellular location">
    <subcellularLocation>
        <location evidence="2">Vacuole membrane</location>
        <topology evidence="2">Peripheral membrane protein</topology>
    </subcellularLocation>
</comment>
<evidence type="ECO:0000256" key="3">
    <source>
        <dbReference type="SAM" id="MobiDB-lite"/>
    </source>
</evidence>
<reference evidence="6" key="1">
    <citation type="submission" date="2020-11" db="EMBL/GenBank/DDBJ databases">
        <authorList>
            <consortium name="DOE Joint Genome Institute"/>
            <person name="Ahrendt S."/>
            <person name="Riley R."/>
            <person name="Andreopoulos W."/>
            <person name="LaButti K."/>
            <person name="Pangilinan J."/>
            <person name="Ruiz-duenas F.J."/>
            <person name="Barrasa J.M."/>
            <person name="Sanchez-Garcia M."/>
            <person name="Camarero S."/>
            <person name="Miyauchi S."/>
            <person name="Serrano A."/>
            <person name="Linde D."/>
            <person name="Babiker R."/>
            <person name="Drula E."/>
            <person name="Ayuso-Fernandez I."/>
            <person name="Pacheco R."/>
            <person name="Padilla G."/>
            <person name="Ferreira P."/>
            <person name="Barriuso J."/>
            <person name="Kellner H."/>
            <person name="Castanera R."/>
            <person name="Alfaro M."/>
            <person name="Ramirez L."/>
            <person name="Pisabarro A.G."/>
            <person name="Kuo A."/>
            <person name="Tritt A."/>
            <person name="Lipzen A."/>
            <person name="He G."/>
            <person name="Yan M."/>
            <person name="Ng V."/>
            <person name="Cullen D."/>
            <person name="Martin F."/>
            <person name="Rosso M.-N."/>
            <person name="Henrissat B."/>
            <person name="Hibbett D."/>
            <person name="Martinez A.T."/>
            <person name="Grigoriev I.V."/>
        </authorList>
    </citation>
    <scope>NUCLEOTIDE SEQUENCE</scope>
    <source>
        <strain evidence="6">AH 44721</strain>
    </source>
</reference>
<dbReference type="GO" id="GO:1990130">
    <property type="term" value="C:GATOR1 complex"/>
    <property type="evidence" value="ECO:0007669"/>
    <property type="project" value="TreeGrafter"/>
</dbReference>
<evidence type="ECO:0000313" key="7">
    <source>
        <dbReference type="Proteomes" id="UP000724874"/>
    </source>
</evidence>
<dbReference type="InterPro" id="IPR005365">
    <property type="entry name" value="Npr3"/>
</dbReference>
<comment type="function">
    <text evidence="2">Mediates inactivation of the TORC1 complex in response to amino acid starvation. Required for meiotic nuclear division.</text>
</comment>
<proteinExistence type="inferred from homology"/>
<dbReference type="AlphaFoldDB" id="A0A9P5NTQ9"/>
<feature type="chain" id="PRO_5040173708" description="Nitrogen permease regulator 3" evidence="4">
    <location>
        <begin position="18"/>
        <end position="752"/>
    </location>
</feature>
<accession>A0A9P5NTQ9</accession>
<evidence type="ECO:0000313" key="6">
    <source>
        <dbReference type="EMBL" id="KAF8905029.1"/>
    </source>
</evidence>
<dbReference type="GO" id="GO:0005774">
    <property type="term" value="C:vacuolar membrane"/>
    <property type="evidence" value="ECO:0007669"/>
    <property type="project" value="UniProtKB-SubCell"/>
</dbReference>
<feature type="compositionally biased region" description="Basic and acidic residues" evidence="3">
    <location>
        <begin position="175"/>
        <end position="186"/>
    </location>
</feature>
<dbReference type="GO" id="GO:0051321">
    <property type="term" value="P:meiotic cell cycle"/>
    <property type="evidence" value="ECO:0007669"/>
    <property type="project" value="UniProtKB-UniRule"/>
</dbReference>